<dbReference type="InterPro" id="IPR000073">
    <property type="entry name" value="AB_hydrolase_1"/>
</dbReference>
<sequence length="255" mass="27266">MSEEPTGRIGGLWSSARGNGPHFVLLHPGGTDSRALGPLVAELTGRYRVITPDQRGHGRTPDREGPLSYAAMAEDTVAFLGAAAETPVHLLGFSDGAVVALTVALRRPDLVRDLVVAGGVYHHDGWEPGVLAEEAEAPEFMADAYAEVSPDGREHYGEVVAKLRRMHAAEPAFTDADLADLGLPVLVLVGDDDEVRLEHAVALYRALPHGELAVVPHASHGVLVEKPQLCARLITDFHAADKPAGFAPRRRRTGR</sequence>
<evidence type="ECO:0000313" key="2">
    <source>
        <dbReference type="EMBL" id="KUG61747.1"/>
    </source>
</evidence>
<reference evidence="3" key="1">
    <citation type="submission" date="2015-12" db="EMBL/GenBank/DDBJ databases">
        <authorList>
            <person name="Nair G.R."/>
            <person name="Kaur G."/>
            <person name="Mayilraj S."/>
        </authorList>
    </citation>
    <scope>NUCLEOTIDE SEQUENCE [LARGE SCALE GENOMIC DNA]</scope>
    <source>
        <strain evidence="3">CD08_4</strain>
    </source>
</reference>
<dbReference type="PRINTS" id="PR00111">
    <property type="entry name" value="ABHYDROLASE"/>
</dbReference>
<name>A0A0W8IPP1_KOCRO</name>
<dbReference type="PANTHER" id="PTHR43798:SF5">
    <property type="entry name" value="MONOACYLGLYCEROL LIPASE ABHD6"/>
    <property type="match status" value="1"/>
</dbReference>
<dbReference type="RefSeq" id="WP_058873163.1">
    <property type="nucleotide sequence ID" value="NZ_LQBK01000004.1"/>
</dbReference>
<dbReference type="OrthoDB" id="4481859at2"/>
<dbReference type="PANTHER" id="PTHR43798">
    <property type="entry name" value="MONOACYLGLYCEROL LIPASE"/>
    <property type="match status" value="1"/>
</dbReference>
<evidence type="ECO:0000313" key="3">
    <source>
        <dbReference type="Proteomes" id="UP000053512"/>
    </source>
</evidence>
<dbReference type="InterPro" id="IPR050266">
    <property type="entry name" value="AB_hydrolase_sf"/>
</dbReference>
<evidence type="ECO:0000259" key="1">
    <source>
        <dbReference type="Pfam" id="PF12697"/>
    </source>
</evidence>
<dbReference type="EMBL" id="LQBK01000004">
    <property type="protein sequence ID" value="KUG61747.1"/>
    <property type="molecule type" value="Genomic_DNA"/>
</dbReference>
<dbReference type="GO" id="GO:0047372">
    <property type="term" value="F:monoacylglycerol lipase activity"/>
    <property type="evidence" value="ECO:0007669"/>
    <property type="project" value="TreeGrafter"/>
</dbReference>
<protein>
    <submittedName>
        <fullName evidence="2">Alpha/beta hydrolase</fullName>
    </submittedName>
</protein>
<comment type="caution">
    <text evidence="2">The sequence shown here is derived from an EMBL/GenBank/DDBJ whole genome shotgun (WGS) entry which is preliminary data.</text>
</comment>
<keyword evidence="2" id="KW-0378">Hydrolase</keyword>
<feature type="domain" description="AB hydrolase-1" evidence="1">
    <location>
        <begin position="23"/>
        <end position="232"/>
    </location>
</feature>
<proteinExistence type="predicted"/>
<dbReference type="SUPFAM" id="SSF53474">
    <property type="entry name" value="alpha/beta-Hydrolases"/>
    <property type="match status" value="1"/>
</dbReference>
<dbReference type="GO" id="GO:0046464">
    <property type="term" value="P:acylglycerol catabolic process"/>
    <property type="evidence" value="ECO:0007669"/>
    <property type="project" value="TreeGrafter"/>
</dbReference>
<dbReference type="Proteomes" id="UP000053512">
    <property type="component" value="Unassembled WGS sequence"/>
</dbReference>
<organism evidence="2 3">
    <name type="scientific">Kocuria rosea subsp. polaris</name>
    <dbReference type="NCBI Taxonomy" id="136273"/>
    <lineage>
        <taxon>Bacteria</taxon>
        <taxon>Bacillati</taxon>
        <taxon>Actinomycetota</taxon>
        <taxon>Actinomycetes</taxon>
        <taxon>Micrococcales</taxon>
        <taxon>Micrococcaceae</taxon>
        <taxon>Kocuria</taxon>
    </lineage>
</organism>
<accession>A0A0W8IPP1</accession>
<dbReference type="Gene3D" id="3.40.50.1820">
    <property type="entry name" value="alpha/beta hydrolase"/>
    <property type="match status" value="1"/>
</dbReference>
<dbReference type="Pfam" id="PF12697">
    <property type="entry name" value="Abhydrolase_6"/>
    <property type="match status" value="1"/>
</dbReference>
<dbReference type="InterPro" id="IPR029058">
    <property type="entry name" value="AB_hydrolase_fold"/>
</dbReference>
<dbReference type="AlphaFoldDB" id="A0A0W8IPP1"/>
<dbReference type="STRING" id="136273.GY22_00305"/>
<dbReference type="GO" id="GO:0016020">
    <property type="term" value="C:membrane"/>
    <property type="evidence" value="ECO:0007669"/>
    <property type="project" value="TreeGrafter"/>
</dbReference>
<gene>
    <name evidence="2" type="ORF">AVL61_02260</name>
</gene>